<dbReference type="SUPFAM" id="SSF54117">
    <property type="entry name" value="Interleukin 8-like chemokines"/>
    <property type="match status" value="1"/>
</dbReference>
<keyword evidence="2" id="KW-0202">Cytokine</keyword>
<evidence type="ECO:0000313" key="8">
    <source>
        <dbReference type="Proteomes" id="UP000261640"/>
    </source>
</evidence>
<dbReference type="PANTHER" id="PTHR12015">
    <property type="entry name" value="SMALL INDUCIBLE CYTOKINE A"/>
    <property type="match status" value="1"/>
</dbReference>
<evidence type="ECO:0000256" key="4">
    <source>
        <dbReference type="ARBA" id="ARBA00022729"/>
    </source>
</evidence>
<reference evidence="7" key="1">
    <citation type="submission" date="2025-08" db="UniProtKB">
        <authorList>
            <consortium name="Ensembl"/>
        </authorList>
    </citation>
    <scope>IDENTIFICATION</scope>
</reference>
<dbReference type="GeneTree" id="ENSGT00970000193565"/>
<dbReference type="Gene3D" id="2.40.50.40">
    <property type="match status" value="1"/>
</dbReference>
<dbReference type="Pfam" id="PF00048">
    <property type="entry name" value="IL8"/>
    <property type="match status" value="1"/>
</dbReference>
<sequence length="92" mass="10352">MKTLCFTLVLLLLSACCLQIATSPGSCCFRFFDQLIPQKFVARITQTHHSCVKKAFIVQTIRGRQICYSQAFQWAQNVYDSFHSAAGSGQQN</sequence>
<dbReference type="Proteomes" id="UP000261640">
    <property type="component" value="Unplaced"/>
</dbReference>
<dbReference type="SMART" id="SM00199">
    <property type="entry name" value="SCY"/>
    <property type="match status" value="1"/>
</dbReference>
<evidence type="ECO:0000313" key="7">
    <source>
        <dbReference type="Ensembl" id="ENSMAMP00000018944.1"/>
    </source>
</evidence>
<dbReference type="AlphaFoldDB" id="A0A3Q3MD72"/>
<name>A0A3Q3MD72_9TELE</name>
<dbReference type="Ensembl" id="ENSMAMT00000019438.2">
    <property type="protein sequence ID" value="ENSMAMP00000018944.1"/>
    <property type="gene ID" value="ENSMAMG00000012768.2"/>
</dbReference>
<protein>
    <submittedName>
        <fullName evidence="7">C-C motif chemokine 3-like</fullName>
    </submittedName>
</protein>
<evidence type="ECO:0000256" key="2">
    <source>
        <dbReference type="ARBA" id="ARBA00022514"/>
    </source>
</evidence>
<keyword evidence="4 5" id="KW-0732">Signal</keyword>
<dbReference type="GO" id="GO:0006955">
    <property type="term" value="P:immune response"/>
    <property type="evidence" value="ECO:0007669"/>
    <property type="project" value="InterPro"/>
</dbReference>
<keyword evidence="8" id="KW-1185">Reference proteome</keyword>
<reference evidence="7" key="2">
    <citation type="submission" date="2025-09" db="UniProtKB">
        <authorList>
            <consortium name="Ensembl"/>
        </authorList>
    </citation>
    <scope>IDENTIFICATION</scope>
</reference>
<feature type="signal peptide" evidence="5">
    <location>
        <begin position="1"/>
        <end position="19"/>
    </location>
</feature>
<evidence type="ECO:0000256" key="1">
    <source>
        <dbReference type="ARBA" id="ARBA00004613"/>
    </source>
</evidence>
<comment type="subcellular location">
    <subcellularLocation>
        <location evidence="1">Secreted</location>
    </subcellularLocation>
</comment>
<organism evidence="7 8">
    <name type="scientific">Mastacembelus armatus</name>
    <name type="common">zig-zag eel</name>
    <dbReference type="NCBI Taxonomy" id="205130"/>
    <lineage>
        <taxon>Eukaryota</taxon>
        <taxon>Metazoa</taxon>
        <taxon>Chordata</taxon>
        <taxon>Craniata</taxon>
        <taxon>Vertebrata</taxon>
        <taxon>Euteleostomi</taxon>
        <taxon>Actinopterygii</taxon>
        <taxon>Neopterygii</taxon>
        <taxon>Teleostei</taxon>
        <taxon>Neoteleostei</taxon>
        <taxon>Acanthomorphata</taxon>
        <taxon>Anabantaria</taxon>
        <taxon>Synbranchiformes</taxon>
        <taxon>Mastacembelidae</taxon>
        <taxon>Mastacembelus</taxon>
    </lineage>
</organism>
<feature type="domain" description="Chemokine interleukin-8-like" evidence="6">
    <location>
        <begin position="24"/>
        <end position="82"/>
    </location>
</feature>
<proteinExistence type="predicted"/>
<keyword evidence="3" id="KW-0964">Secreted</keyword>
<dbReference type="InterPro" id="IPR039809">
    <property type="entry name" value="Chemokine_b/g/d"/>
</dbReference>
<feature type="chain" id="PRO_5018658402" evidence="5">
    <location>
        <begin position="20"/>
        <end position="92"/>
    </location>
</feature>
<evidence type="ECO:0000256" key="5">
    <source>
        <dbReference type="SAM" id="SignalP"/>
    </source>
</evidence>
<dbReference type="InParanoid" id="A0A3Q3MD72"/>
<dbReference type="PANTHER" id="PTHR12015:SF183">
    <property type="entry name" value="C-C MOTIF CHEMOKINE 3"/>
    <property type="match status" value="1"/>
</dbReference>
<dbReference type="GO" id="GO:0008009">
    <property type="term" value="F:chemokine activity"/>
    <property type="evidence" value="ECO:0007669"/>
    <property type="project" value="InterPro"/>
</dbReference>
<dbReference type="GO" id="GO:0005615">
    <property type="term" value="C:extracellular space"/>
    <property type="evidence" value="ECO:0007669"/>
    <property type="project" value="UniProtKB-KW"/>
</dbReference>
<dbReference type="STRING" id="205130.ENSMAMP00000018944"/>
<dbReference type="PROSITE" id="PS51257">
    <property type="entry name" value="PROKAR_LIPOPROTEIN"/>
    <property type="match status" value="1"/>
</dbReference>
<accession>A0A3Q3MD72</accession>
<dbReference type="InterPro" id="IPR036048">
    <property type="entry name" value="Interleukin_8-like_sf"/>
</dbReference>
<evidence type="ECO:0000259" key="6">
    <source>
        <dbReference type="SMART" id="SM00199"/>
    </source>
</evidence>
<dbReference type="InterPro" id="IPR001811">
    <property type="entry name" value="Chemokine_IL8-like_dom"/>
</dbReference>
<evidence type="ECO:0000256" key="3">
    <source>
        <dbReference type="ARBA" id="ARBA00022525"/>
    </source>
</evidence>